<keyword evidence="3" id="KW-1185">Reference proteome</keyword>
<reference evidence="2 3" key="1">
    <citation type="journal article" date="2019" name="Nat. Ecol. Evol.">
        <title>Megaphylogeny resolves global patterns of mushroom evolution.</title>
        <authorList>
            <person name="Varga T."/>
            <person name="Krizsan K."/>
            <person name="Foldi C."/>
            <person name="Dima B."/>
            <person name="Sanchez-Garcia M."/>
            <person name="Sanchez-Ramirez S."/>
            <person name="Szollosi G.J."/>
            <person name="Szarkandi J.G."/>
            <person name="Papp V."/>
            <person name="Albert L."/>
            <person name="Andreopoulos W."/>
            <person name="Angelini C."/>
            <person name="Antonin V."/>
            <person name="Barry K.W."/>
            <person name="Bougher N.L."/>
            <person name="Buchanan P."/>
            <person name="Buyck B."/>
            <person name="Bense V."/>
            <person name="Catcheside P."/>
            <person name="Chovatia M."/>
            <person name="Cooper J."/>
            <person name="Damon W."/>
            <person name="Desjardin D."/>
            <person name="Finy P."/>
            <person name="Geml J."/>
            <person name="Haridas S."/>
            <person name="Hughes K."/>
            <person name="Justo A."/>
            <person name="Karasinski D."/>
            <person name="Kautmanova I."/>
            <person name="Kiss B."/>
            <person name="Kocsube S."/>
            <person name="Kotiranta H."/>
            <person name="LaButti K.M."/>
            <person name="Lechner B.E."/>
            <person name="Liimatainen K."/>
            <person name="Lipzen A."/>
            <person name="Lukacs Z."/>
            <person name="Mihaltcheva S."/>
            <person name="Morgado L.N."/>
            <person name="Niskanen T."/>
            <person name="Noordeloos M.E."/>
            <person name="Ohm R.A."/>
            <person name="Ortiz-Santana B."/>
            <person name="Ovrebo C."/>
            <person name="Racz N."/>
            <person name="Riley R."/>
            <person name="Savchenko A."/>
            <person name="Shiryaev A."/>
            <person name="Soop K."/>
            <person name="Spirin V."/>
            <person name="Szebenyi C."/>
            <person name="Tomsovsky M."/>
            <person name="Tulloss R.E."/>
            <person name="Uehling J."/>
            <person name="Grigoriev I.V."/>
            <person name="Vagvolgyi C."/>
            <person name="Papp T."/>
            <person name="Martin F.M."/>
            <person name="Miettinen O."/>
            <person name="Hibbett D.S."/>
            <person name="Nagy L.G."/>
        </authorList>
    </citation>
    <scope>NUCLEOTIDE SEQUENCE [LARGE SCALE GENOMIC DNA]</scope>
    <source>
        <strain evidence="2 3">CBS 962.96</strain>
    </source>
</reference>
<organism evidence="2 3">
    <name type="scientific">Dendrothele bispora (strain CBS 962.96)</name>
    <dbReference type="NCBI Taxonomy" id="1314807"/>
    <lineage>
        <taxon>Eukaryota</taxon>
        <taxon>Fungi</taxon>
        <taxon>Dikarya</taxon>
        <taxon>Basidiomycota</taxon>
        <taxon>Agaricomycotina</taxon>
        <taxon>Agaricomycetes</taxon>
        <taxon>Agaricomycetidae</taxon>
        <taxon>Agaricales</taxon>
        <taxon>Agaricales incertae sedis</taxon>
        <taxon>Dendrothele</taxon>
    </lineage>
</organism>
<protein>
    <submittedName>
        <fullName evidence="2">Uncharacterized protein</fullName>
    </submittedName>
</protein>
<gene>
    <name evidence="2" type="ORF">K435DRAFT_868280</name>
</gene>
<dbReference type="AlphaFoldDB" id="A0A4S8LCV8"/>
<evidence type="ECO:0000256" key="1">
    <source>
        <dbReference type="SAM" id="MobiDB-lite"/>
    </source>
</evidence>
<proteinExistence type="predicted"/>
<feature type="compositionally biased region" description="Basic and acidic residues" evidence="1">
    <location>
        <begin position="11"/>
        <end position="31"/>
    </location>
</feature>
<feature type="region of interest" description="Disordered" evidence="1">
    <location>
        <begin position="1"/>
        <end position="72"/>
    </location>
</feature>
<accession>A0A4S8LCV8</accession>
<feature type="compositionally biased region" description="Basic and acidic residues" evidence="1">
    <location>
        <begin position="59"/>
        <end position="72"/>
    </location>
</feature>
<evidence type="ECO:0000313" key="2">
    <source>
        <dbReference type="EMBL" id="THU86453.1"/>
    </source>
</evidence>
<name>A0A4S8LCV8_DENBC</name>
<evidence type="ECO:0000313" key="3">
    <source>
        <dbReference type="Proteomes" id="UP000297245"/>
    </source>
</evidence>
<dbReference type="EMBL" id="ML179497">
    <property type="protein sequence ID" value="THU86453.1"/>
    <property type="molecule type" value="Genomic_DNA"/>
</dbReference>
<dbReference type="OrthoDB" id="3065080at2759"/>
<sequence>MVDQHGTKQQKKQEAVKTRENAFQRTIRDRNSGSTYHTAAQRQGLPGSSVWHRQHGRKSRAEAHEHRKKLSSIEEKELRDGLKELDDWGIHLSHAIIVGRANDVLQEREPVCLA</sequence>
<dbReference type="Proteomes" id="UP000297245">
    <property type="component" value="Unassembled WGS sequence"/>
</dbReference>
<feature type="compositionally biased region" description="Polar residues" evidence="1">
    <location>
        <begin position="32"/>
        <end position="41"/>
    </location>
</feature>